<comment type="caution">
    <text evidence="4">The sequence shown here is derived from an EMBL/GenBank/DDBJ whole genome shotgun (WGS) entry which is preliminary data.</text>
</comment>
<evidence type="ECO:0000313" key="4">
    <source>
        <dbReference type="EMBL" id="KAJ0987395.1"/>
    </source>
</evidence>
<dbReference type="SUPFAM" id="SSF55347">
    <property type="entry name" value="Glyceraldehyde-3-phosphate dehydrogenase-like, C-terminal domain"/>
    <property type="match status" value="1"/>
</dbReference>
<evidence type="ECO:0000256" key="1">
    <source>
        <dbReference type="ARBA" id="ARBA00010928"/>
    </source>
</evidence>
<dbReference type="Pfam" id="PF01408">
    <property type="entry name" value="GFO_IDH_MocA"/>
    <property type="match status" value="1"/>
</dbReference>
<keyword evidence="5" id="KW-1185">Reference proteome</keyword>
<sequence>MAEQAPIVRFGIMGCANIAIKVSRAIGLAPNATVVAVASRNVNKALDFISAHGLPEGTRAYGSYEEILEDEGVDAMYVPLPTSLHLKWAVATVEKRKHLLLEKPVALCVADLDRILEACEVNGVQYMDATMWMHHPRTAKMKELLSDPSRFGQLQSIHSAFSYRGDAKFMASDIRVNVDLDALGVLGDAGWYCIRAILWASGYQLPDTAVALRNPKKNEAGVLLSCAAALTWDDGRVATFHCSFLTHITMEISVMGSEGVLNLTDFVIPYEESSAPFSFVSNSGFNNGSLGWIVPPEKHVVSTQLPQEALMVQEFSRLVGEIKSHGFKAEKKWLEISRKTQLVIDAVKASIDNGFEPVQVGN</sequence>
<reference evidence="4" key="1">
    <citation type="submission" date="2021-03" db="EMBL/GenBank/DDBJ databases">
        <authorList>
            <person name="Li Z."/>
            <person name="Yang C."/>
        </authorList>
    </citation>
    <scope>NUCLEOTIDE SEQUENCE</scope>
    <source>
        <strain evidence="4">Dzin_1.0</strain>
        <tissue evidence="4">Leaf</tissue>
    </source>
</reference>
<evidence type="ECO:0000259" key="3">
    <source>
        <dbReference type="Pfam" id="PF22725"/>
    </source>
</evidence>
<feature type="domain" description="Gfo/Idh/MocA-like oxidoreductase N-terminal" evidence="2">
    <location>
        <begin position="8"/>
        <end position="127"/>
    </location>
</feature>
<feature type="domain" description="GFO/IDH/MocA-like oxidoreductase" evidence="3">
    <location>
        <begin position="140"/>
        <end position="261"/>
    </location>
</feature>
<accession>A0A9D5D8P8</accession>
<dbReference type="GO" id="GO:0000166">
    <property type="term" value="F:nucleotide binding"/>
    <property type="evidence" value="ECO:0007669"/>
    <property type="project" value="InterPro"/>
</dbReference>
<reference evidence="4" key="2">
    <citation type="journal article" date="2022" name="Hortic Res">
        <title>The genome of Dioscorea zingiberensis sheds light on the biosynthesis, origin and evolution of the medicinally important diosgenin saponins.</title>
        <authorList>
            <person name="Li Y."/>
            <person name="Tan C."/>
            <person name="Li Z."/>
            <person name="Guo J."/>
            <person name="Li S."/>
            <person name="Chen X."/>
            <person name="Wang C."/>
            <person name="Dai X."/>
            <person name="Yang H."/>
            <person name="Song W."/>
            <person name="Hou L."/>
            <person name="Xu J."/>
            <person name="Tong Z."/>
            <person name="Xu A."/>
            <person name="Yuan X."/>
            <person name="Wang W."/>
            <person name="Yang Q."/>
            <person name="Chen L."/>
            <person name="Sun Z."/>
            <person name="Wang K."/>
            <person name="Pan B."/>
            <person name="Chen J."/>
            <person name="Bao Y."/>
            <person name="Liu F."/>
            <person name="Qi X."/>
            <person name="Gang D.R."/>
            <person name="Wen J."/>
            <person name="Li J."/>
        </authorList>
    </citation>
    <scope>NUCLEOTIDE SEQUENCE</scope>
    <source>
        <strain evidence="4">Dzin_1.0</strain>
    </source>
</reference>
<dbReference type="Gene3D" id="3.40.50.720">
    <property type="entry name" value="NAD(P)-binding Rossmann-like Domain"/>
    <property type="match status" value="1"/>
</dbReference>
<dbReference type="AlphaFoldDB" id="A0A9D5D8P8"/>
<evidence type="ECO:0000259" key="2">
    <source>
        <dbReference type="Pfam" id="PF01408"/>
    </source>
</evidence>
<dbReference type="Proteomes" id="UP001085076">
    <property type="component" value="Miscellaneous, Linkage group lg01"/>
</dbReference>
<evidence type="ECO:0008006" key="6">
    <source>
        <dbReference type="Google" id="ProtNLM"/>
    </source>
</evidence>
<proteinExistence type="inferred from homology"/>
<name>A0A9D5D8P8_9LILI</name>
<organism evidence="4 5">
    <name type="scientific">Dioscorea zingiberensis</name>
    <dbReference type="NCBI Taxonomy" id="325984"/>
    <lineage>
        <taxon>Eukaryota</taxon>
        <taxon>Viridiplantae</taxon>
        <taxon>Streptophyta</taxon>
        <taxon>Embryophyta</taxon>
        <taxon>Tracheophyta</taxon>
        <taxon>Spermatophyta</taxon>
        <taxon>Magnoliopsida</taxon>
        <taxon>Liliopsida</taxon>
        <taxon>Dioscoreales</taxon>
        <taxon>Dioscoreaceae</taxon>
        <taxon>Dioscorea</taxon>
    </lineage>
</organism>
<dbReference type="InterPro" id="IPR000683">
    <property type="entry name" value="Gfo/Idh/MocA-like_OxRdtase_N"/>
</dbReference>
<dbReference type="PANTHER" id="PTHR46368:SF4">
    <property type="entry name" value="OS10G0403700 PROTEIN"/>
    <property type="match status" value="1"/>
</dbReference>
<dbReference type="Pfam" id="PF22725">
    <property type="entry name" value="GFO_IDH_MocA_C3"/>
    <property type="match status" value="1"/>
</dbReference>
<protein>
    <recommendedName>
        <fullName evidence="6">Gfo/Idh/MocA-like oxidoreductase N-terminal domain-containing protein</fullName>
    </recommendedName>
</protein>
<dbReference type="EMBL" id="JAGGNH010000001">
    <property type="protein sequence ID" value="KAJ0987395.1"/>
    <property type="molecule type" value="Genomic_DNA"/>
</dbReference>
<dbReference type="SUPFAM" id="SSF51735">
    <property type="entry name" value="NAD(P)-binding Rossmann-fold domains"/>
    <property type="match status" value="1"/>
</dbReference>
<gene>
    <name evidence="4" type="ORF">J5N97_005751</name>
</gene>
<dbReference type="InterPro" id="IPR055170">
    <property type="entry name" value="GFO_IDH_MocA-like_dom"/>
</dbReference>
<dbReference type="OrthoDB" id="2129491at2759"/>
<dbReference type="InterPro" id="IPR036291">
    <property type="entry name" value="NAD(P)-bd_dom_sf"/>
</dbReference>
<evidence type="ECO:0000313" key="5">
    <source>
        <dbReference type="Proteomes" id="UP001085076"/>
    </source>
</evidence>
<comment type="similarity">
    <text evidence="1">Belongs to the Gfo/Idh/MocA family.</text>
</comment>
<dbReference type="Gene3D" id="3.30.360.10">
    <property type="entry name" value="Dihydrodipicolinate Reductase, domain 2"/>
    <property type="match status" value="1"/>
</dbReference>
<dbReference type="PANTHER" id="PTHR46368">
    <property type="match status" value="1"/>
</dbReference>